<sequence length="149" mass="15460">MGPSGIIVVLFVVYLVVADGSPCCQSCCACCSGCGGGCDGGSMRQADPYAGQASANFEQVMRKVIGKMAKNKTVKPSENAIPDYVEQPADSEVRAAKPGAAKPAAANKPFDGVGPIRYENDPGDPPPKMDPPPMAPSVGKVVEPVYWLD</sequence>
<feature type="chain" id="PRO_5014305579" evidence="2">
    <location>
        <begin position="21"/>
        <end position="149"/>
    </location>
</feature>
<accession>J9HEW5</accession>
<keyword evidence="2" id="KW-0732">Signal</keyword>
<proteinExistence type="predicted"/>
<protein>
    <submittedName>
        <fullName evidence="3">AAEL017511-PA</fullName>
    </submittedName>
</protein>
<evidence type="ECO:0000256" key="1">
    <source>
        <dbReference type="SAM" id="MobiDB-lite"/>
    </source>
</evidence>
<feature type="compositionally biased region" description="Low complexity" evidence="1">
    <location>
        <begin position="96"/>
        <end position="109"/>
    </location>
</feature>
<dbReference type="HOGENOM" id="CLU_1751177_0_0_1"/>
<dbReference type="PaxDb" id="7159-AAEL017511-PA"/>
<reference evidence="3" key="3">
    <citation type="submission" date="2012-09" db="EMBL/GenBank/DDBJ databases">
        <authorList>
            <consortium name="VectorBase"/>
        </authorList>
    </citation>
    <scope>NUCLEOTIDE SEQUENCE</scope>
    <source>
        <strain evidence="3">Liverpool</strain>
    </source>
</reference>
<feature type="region of interest" description="Disordered" evidence="1">
    <location>
        <begin position="93"/>
        <end position="143"/>
    </location>
</feature>
<evidence type="ECO:0000313" key="4">
    <source>
        <dbReference type="Proteomes" id="UP000682892"/>
    </source>
</evidence>
<reference evidence="3" key="1">
    <citation type="submission" date="2005-10" db="EMBL/GenBank/DDBJ databases">
        <authorList>
            <person name="Loftus B.J."/>
            <person name="Nene V.M."/>
            <person name="Hannick L.I."/>
            <person name="Bidwell S."/>
            <person name="Haas B."/>
            <person name="Amedeo P."/>
            <person name="Orvis J."/>
            <person name="Wortman J.R."/>
            <person name="White O.R."/>
            <person name="Salzberg S."/>
            <person name="Shumway M."/>
            <person name="Koo H."/>
            <person name="Zhao Y."/>
            <person name="Holmes M."/>
            <person name="Miller J."/>
            <person name="Schatz M."/>
            <person name="Pop M."/>
            <person name="Pai G."/>
            <person name="Utterback T."/>
            <person name="Rogers Y.-H."/>
            <person name="Kravitz S."/>
            <person name="Fraser C.M."/>
        </authorList>
    </citation>
    <scope>NUCLEOTIDE SEQUENCE</scope>
    <source>
        <strain evidence="3">Liverpool</strain>
    </source>
</reference>
<dbReference type="AlphaFoldDB" id="J9HEW5"/>
<evidence type="ECO:0000256" key="2">
    <source>
        <dbReference type="SAM" id="SignalP"/>
    </source>
</evidence>
<gene>
    <name evidence="3" type="ORF">AaeL_AAEL017511</name>
</gene>
<reference evidence="3" key="2">
    <citation type="journal article" date="2007" name="Science">
        <title>Genome sequence of Aedes aegypti, a major arbovirus vector.</title>
        <authorList>
            <person name="Nene V."/>
            <person name="Wortman J.R."/>
            <person name="Lawson D."/>
            <person name="Haas B."/>
            <person name="Kodira C."/>
            <person name="Tu Z.J."/>
            <person name="Loftus B."/>
            <person name="Xi Z."/>
            <person name="Megy K."/>
            <person name="Grabherr M."/>
            <person name="Ren Q."/>
            <person name="Zdobnov E.M."/>
            <person name="Lobo N.F."/>
            <person name="Campbell K.S."/>
            <person name="Brown S.E."/>
            <person name="Bonaldo M.F."/>
            <person name="Zhu J."/>
            <person name="Sinkins S.P."/>
            <person name="Hogenkamp D.G."/>
            <person name="Amedeo P."/>
            <person name="Arensburger P."/>
            <person name="Atkinson P.W."/>
            <person name="Bidwell S."/>
            <person name="Biedler J."/>
            <person name="Birney E."/>
            <person name="Bruggner R.V."/>
            <person name="Costas J."/>
            <person name="Coy M.R."/>
            <person name="Crabtree J."/>
            <person name="Crawford M."/>
            <person name="Debruyn B."/>
            <person name="Decaprio D."/>
            <person name="Eiglmeier K."/>
            <person name="Eisenstadt E."/>
            <person name="El-Dorry H."/>
            <person name="Gelbart W.M."/>
            <person name="Gomes S.L."/>
            <person name="Hammond M."/>
            <person name="Hannick L.I."/>
            <person name="Hogan J.R."/>
            <person name="Holmes M.H."/>
            <person name="Jaffe D."/>
            <person name="Johnston J.S."/>
            <person name="Kennedy R.C."/>
            <person name="Koo H."/>
            <person name="Kravitz S."/>
            <person name="Kriventseva E.V."/>
            <person name="Kulp D."/>
            <person name="Labutti K."/>
            <person name="Lee E."/>
            <person name="Li S."/>
            <person name="Lovin D.D."/>
            <person name="Mao C."/>
            <person name="Mauceli E."/>
            <person name="Menck C.F."/>
            <person name="Miller J.R."/>
            <person name="Montgomery P."/>
            <person name="Mori A."/>
            <person name="Nascimento A.L."/>
            <person name="Naveira H.F."/>
            <person name="Nusbaum C."/>
            <person name="O'leary S."/>
            <person name="Orvis J."/>
            <person name="Pertea M."/>
            <person name="Quesneville H."/>
            <person name="Reidenbach K.R."/>
            <person name="Rogers Y.H."/>
            <person name="Roth C.W."/>
            <person name="Schneider J.R."/>
            <person name="Schatz M."/>
            <person name="Shumway M."/>
            <person name="Stanke M."/>
            <person name="Stinson E.O."/>
            <person name="Tubio J.M."/>
            <person name="Vanzee J.P."/>
            <person name="Verjovski-Almeida S."/>
            <person name="Werner D."/>
            <person name="White O."/>
            <person name="Wyder S."/>
            <person name="Zeng Q."/>
            <person name="Zhao Q."/>
            <person name="Zhao Y."/>
            <person name="Hill C.A."/>
            <person name="Raikhel A.S."/>
            <person name="Soares M.B."/>
            <person name="Knudson D.L."/>
            <person name="Lee N.H."/>
            <person name="Galagan J."/>
            <person name="Salzberg S.L."/>
            <person name="Paulsen I.T."/>
            <person name="Dimopoulos G."/>
            <person name="Collins F.H."/>
            <person name="Birren B."/>
            <person name="Fraser-Liggett C.M."/>
            <person name="Severson D.W."/>
        </authorList>
    </citation>
    <scope>NUCLEOTIDE SEQUENCE [LARGE SCALE GENOMIC DNA]</scope>
    <source>
        <strain evidence="3">Liverpool</strain>
    </source>
</reference>
<dbReference type="EMBL" id="CH477197">
    <property type="protein sequence ID" value="EJY57342.1"/>
    <property type="molecule type" value="Genomic_DNA"/>
</dbReference>
<name>J9HEW5_AEDAE</name>
<feature type="compositionally biased region" description="Pro residues" evidence="1">
    <location>
        <begin position="123"/>
        <end position="135"/>
    </location>
</feature>
<dbReference type="Proteomes" id="UP000682892">
    <property type="component" value="Chromosome 1"/>
</dbReference>
<feature type="signal peptide" evidence="2">
    <location>
        <begin position="1"/>
        <end position="20"/>
    </location>
</feature>
<organism evidence="3 4">
    <name type="scientific">Aedes aegypti</name>
    <name type="common">Yellowfever mosquito</name>
    <name type="synonym">Culex aegypti</name>
    <dbReference type="NCBI Taxonomy" id="7159"/>
    <lineage>
        <taxon>Eukaryota</taxon>
        <taxon>Metazoa</taxon>
        <taxon>Ecdysozoa</taxon>
        <taxon>Arthropoda</taxon>
        <taxon>Hexapoda</taxon>
        <taxon>Insecta</taxon>
        <taxon>Pterygota</taxon>
        <taxon>Neoptera</taxon>
        <taxon>Endopterygota</taxon>
        <taxon>Diptera</taxon>
        <taxon>Nematocera</taxon>
        <taxon>Culicoidea</taxon>
        <taxon>Culicidae</taxon>
        <taxon>Culicinae</taxon>
        <taxon>Aedini</taxon>
        <taxon>Aedes</taxon>
        <taxon>Stegomyia</taxon>
    </lineage>
</organism>
<evidence type="ECO:0000313" key="3">
    <source>
        <dbReference type="EMBL" id="EJY57342.1"/>
    </source>
</evidence>